<sequence length="93" mass="11048">MHQILIIEYQLITMDKIELRVVVRYCCKRQLSTRDAAKKICGAEGEETVNRVTVAKLHKRFESVNLTPEDHARWHRLLKWDDEDLQTALMQNR</sequence>
<organism evidence="2 4">
    <name type="scientific">Parelaphostrongylus tenuis</name>
    <name type="common">Meningeal worm</name>
    <dbReference type="NCBI Taxonomy" id="148309"/>
    <lineage>
        <taxon>Eukaryota</taxon>
        <taxon>Metazoa</taxon>
        <taxon>Ecdysozoa</taxon>
        <taxon>Nematoda</taxon>
        <taxon>Chromadorea</taxon>
        <taxon>Rhabditida</taxon>
        <taxon>Rhabditina</taxon>
        <taxon>Rhabditomorpha</taxon>
        <taxon>Strongyloidea</taxon>
        <taxon>Metastrongylidae</taxon>
        <taxon>Parelaphostrongylus</taxon>
    </lineage>
</organism>
<evidence type="ECO:0000313" key="3">
    <source>
        <dbReference type="EMBL" id="KAJ1367164.1"/>
    </source>
</evidence>
<reference evidence="2" key="1">
    <citation type="submission" date="2021-06" db="EMBL/GenBank/DDBJ databases">
        <title>Parelaphostrongylus tenuis whole genome reference sequence.</title>
        <authorList>
            <person name="Garwood T.J."/>
            <person name="Larsen P.A."/>
            <person name="Fountain-Jones N.M."/>
            <person name="Garbe J.R."/>
            <person name="Macchietto M.G."/>
            <person name="Kania S.A."/>
            <person name="Gerhold R.W."/>
            <person name="Richards J.E."/>
            <person name="Wolf T.M."/>
        </authorList>
    </citation>
    <scope>NUCLEOTIDE SEQUENCE</scope>
    <source>
        <strain evidence="2">MNPRO001-30</strain>
        <tissue evidence="2">Meninges</tissue>
    </source>
</reference>
<dbReference type="EMBL" id="JAHQIW010005789">
    <property type="protein sequence ID" value="KAJ1367164.1"/>
    <property type="molecule type" value="Genomic_DNA"/>
</dbReference>
<dbReference type="EMBL" id="JAHQIW010005789">
    <property type="protein sequence ID" value="KAJ1367163.1"/>
    <property type="molecule type" value="Genomic_DNA"/>
</dbReference>
<dbReference type="InterPro" id="IPR041426">
    <property type="entry name" value="Mos1_HTH"/>
</dbReference>
<dbReference type="AlphaFoldDB" id="A0AAD5WEM4"/>
<protein>
    <recommendedName>
        <fullName evidence="1">Mos1 transposase HTH domain-containing protein</fullName>
    </recommendedName>
</protein>
<evidence type="ECO:0000313" key="2">
    <source>
        <dbReference type="EMBL" id="KAJ1367163.1"/>
    </source>
</evidence>
<accession>A0AAD5WEM4</accession>
<dbReference type="Proteomes" id="UP001196413">
    <property type="component" value="Unassembled WGS sequence"/>
</dbReference>
<dbReference type="Pfam" id="PF17906">
    <property type="entry name" value="HTH_48"/>
    <property type="match status" value="1"/>
</dbReference>
<proteinExistence type="predicted"/>
<gene>
    <name evidence="2" type="ORF">KIN20_028019</name>
    <name evidence="3" type="ORF">KIN20_028020</name>
</gene>
<evidence type="ECO:0000259" key="1">
    <source>
        <dbReference type="Pfam" id="PF17906"/>
    </source>
</evidence>
<feature type="domain" description="Mos1 transposase HTH" evidence="1">
    <location>
        <begin position="16"/>
        <end position="63"/>
    </location>
</feature>
<comment type="caution">
    <text evidence="2">The sequence shown here is derived from an EMBL/GenBank/DDBJ whole genome shotgun (WGS) entry which is preliminary data.</text>
</comment>
<evidence type="ECO:0000313" key="4">
    <source>
        <dbReference type="Proteomes" id="UP001196413"/>
    </source>
</evidence>
<dbReference type="Gene3D" id="1.10.10.1450">
    <property type="match status" value="1"/>
</dbReference>
<name>A0AAD5WEM4_PARTN</name>
<keyword evidence="4" id="KW-1185">Reference proteome</keyword>